<evidence type="ECO:0000313" key="2">
    <source>
        <dbReference type="Proteomes" id="UP001054252"/>
    </source>
</evidence>
<keyword evidence="2" id="KW-1185">Reference proteome</keyword>
<reference evidence="1 2" key="1">
    <citation type="journal article" date="2021" name="Commun. Biol.">
        <title>The genome of Shorea leprosula (Dipterocarpaceae) highlights the ecological relevance of drought in aseasonal tropical rainforests.</title>
        <authorList>
            <person name="Ng K.K.S."/>
            <person name="Kobayashi M.J."/>
            <person name="Fawcett J.A."/>
            <person name="Hatakeyama M."/>
            <person name="Paape T."/>
            <person name="Ng C.H."/>
            <person name="Ang C.C."/>
            <person name="Tnah L.H."/>
            <person name="Lee C.T."/>
            <person name="Nishiyama T."/>
            <person name="Sese J."/>
            <person name="O'Brien M.J."/>
            <person name="Copetti D."/>
            <person name="Mohd Noor M.I."/>
            <person name="Ong R.C."/>
            <person name="Putra M."/>
            <person name="Sireger I.Z."/>
            <person name="Indrioko S."/>
            <person name="Kosugi Y."/>
            <person name="Izuno A."/>
            <person name="Isagi Y."/>
            <person name="Lee S.L."/>
            <person name="Shimizu K.K."/>
        </authorList>
    </citation>
    <scope>NUCLEOTIDE SEQUENCE [LARGE SCALE GENOMIC DNA]</scope>
    <source>
        <strain evidence="1">214</strain>
    </source>
</reference>
<dbReference type="AlphaFoldDB" id="A0AAV5JJG4"/>
<accession>A0AAV5JJG4</accession>
<organism evidence="1 2">
    <name type="scientific">Rubroshorea leprosula</name>
    <dbReference type="NCBI Taxonomy" id="152421"/>
    <lineage>
        <taxon>Eukaryota</taxon>
        <taxon>Viridiplantae</taxon>
        <taxon>Streptophyta</taxon>
        <taxon>Embryophyta</taxon>
        <taxon>Tracheophyta</taxon>
        <taxon>Spermatophyta</taxon>
        <taxon>Magnoliopsida</taxon>
        <taxon>eudicotyledons</taxon>
        <taxon>Gunneridae</taxon>
        <taxon>Pentapetalae</taxon>
        <taxon>rosids</taxon>
        <taxon>malvids</taxon>
        <taxon>Malvales</taxon>
        <taxon>Dipterocarpaceae</taxon>
        <taxon>Rubroshorea</taxon>
    </lineage>
</organism>
<protein>
    <submittedName>
        <fullName evidence="1">Uncharacterized protein</fullName>
    </submittedName>
</protein>
<dbReference type="EMBL" id="BPVZ01000033">
    <property type="protein sequence ID" value="GKV10950.1"/>
    <property type="molecule type" value="Genomic_DNA"/>
</dbReference>
<sequence>MLLNTKESKPRVSAHFLLPCTEQAFSQAQPPPPTLLGKLICSVLLAPVRELLLLVRVLSVFCSPPRSRQPSHHQLQLFCLLNFLVCGNFFKSKFHLIGGCFAEFGPCVAAL</sequence>
<evidence type="ECO:0000313" key="1">
    <source>
        <dbReference type="EMBL" id="GKV10950.1"/>
    </source>
</evidence>
<dbReference type="Proteomes" id="UP001054252">
    <property type="component" value="Unassembled WGS sequence"/>
</dbReference>
<comment type="caution">
    <text evidence="1">The sequence shown here is derived from an EMBL/GenBank/DDBJ whole genome shotgun (WGS) entry which is preliminary data.</text>
</comment>
<proteinExistence type="predicted"/>
<name>A0AAV5JJG4_9ROSI</name>
<gene>
    <name evidence="1" type="ORF">SLEP1_g22247</name>
</gene>